<name>A0ABD2PXE3_9PLAT</name>
<dbReference type="GO" id="GO:0008654">
    <property type="term" value="P:phospholipid biosynthetic process"/>
    <property type="evidence" value="ECO:0007669"/>
    <property type="project" value="UniProtKB-KW"/>
</dbReference>
<dbReference type="PANTHER" id="PTHR45780:SF2">
    <property type="entry name" value="ETHANOLAMINE-PHOSPHATE CYTIDYLYLTRANSFERASE"/>
    <property type="match status" value="1"/>
</dbReference>
<evidence type="ECO:0000313" key="13">
    <source>
        <dbReference type="EMBL" id="KAL3312107.1"/>
    </source>
</evidence>
<evidence type="ECO:0000256" key="1">
    <source>
        <dbReference type="ARBA" id="ARBA00005189"/>
    </source>
</evidence>
<dbReference type="EC" id="2.7.7.14" evidence="10"/>
<evidence type="ECO:0000256" key="5">
    <source>
        <dbReference type="ARBA" id="ARBA00022695"/>
    </source>
</evidence>
<evidence type="ECO:0000256" key="10">
    <source>
        <dbReference type="ARBA" id="ARBA00024221"/>
    </source>
</evidence>
<comment type="pathway">
    <text evidence="9">Phospholipid metabolism; phosphatidylethanolamine biosynthesis; phosphatidylethanolamine from ethanolamine: step 2/3.</text>
</comment>
<dbReference type="Gene3D" id="3.40.50.620">
    <property type="entry name" value="HUPs"/>
    <property type="match status" value="2"/>
</dbReference>
<feature type="non-terminal residue" evidence="13">
    <location>
        <position position="221"/>
    </location>
</feature>
<dbReference type="SUPFAM" id="SSF52374">
    <property type="entry name" value="Nucleotidylyl transferase"/>
    <property type="match status" value="2"/>
</dbReference>
<reference evidence="13 14" key="1">
    <citation type="submission" date="2024-11" db="EMBL/GenBank/DDBJ databases">
        <title>Adaptive evolution of stress response genes in parasites aligns with host niche diversity.</title>
        <authorList>
            <person name="Hahn C."/>
            <person name="Resl P."/>
        </authorList>
    </citation>
    <scope>NUCLEOTIDE SEQUENCE [LARGE SCALE GENOMIC DNA]</scope>
    <source>
        <strain evidence="13">EGGRZ-B1_66</strain>
        <tissue evidence="13">Body</tissue>
    </source>
</reference>
<keyword evidence="3" id="KW-0444">Lipid biosynthesis</keyword>
<evidence type="ECO:0000256" key="4">
    <source>
        <dbReference type="ARBA" id="ARBA00022679"/>
    </source>
</evidence>
<dbReference type="GO" id="GO:0004306">
    <property type="term" value="F:ethanolamine-phosphate cytidylyltransferase activity"/>
    <property type="evidence" value="ECO:0007669"/>
    <property type="project" value="UniProtKB-EC"/>
</dbReference>
<evidence type="ECO:0000256" key="11">
    <source>
        <dbReference type="ARBA" id="ARBA00031473"/>
    </source>
</evidence>
<evidence type="ECO:0000256" key="2">
    <source>
        <dbReference type="ARBA" id="ARBA00010101"/>
    </source>
</evidence>
<feature type="domain" description="Cytidyltransferase-like" evidence="12">
    <location>
        <begin position="4"/>
        <end position="102"/>
    </location>
</feature>
<dbReference type="AlphaFoldDB" id="A0ABD2PXE3"/>
<comment type="pathway">
    <text evidence="1">Lipid metabolism.</text>
</comment>
<keyword evidence="5 13" id="KW-0548">Nucleotidyltransferase</keyword>
<proteinExistence type="inferred from homology"/>
<dbReference type="InterPro" id="IPR044608">
    <property type="entry name" value="Ect1/PCYT2"/>
</dbReference>
<evidence type="ECO:0000256" key="6">
    <source>
        <dbReference type="ARBA" id="ARBA00023098"/>
    </source>
</evidence>
<organism evidence="13 14">
    <name type="scientific">Cichlidogyrus casuarinus</name>
    <dbReference type="NCBI Taxonomy" id="1844966"/>
    <lineage>
        <taxon>Eukaryota</taxon>
        <taxon>Metazoa</taxon>
        <taxon>Spiralia</taxon>
        <taxon>Lophotrochozoa</taxon>
        <taxon>Platyhelminthes</taxon>
        <taxon>Monogenea</taxon>
        <taxon>Monopisthocotylea</taxon>
        <taxon>Dactylogyridea</taxon>
        <taxon>Ancyrocephalidae</taxon>
        <taxon>Cichlidogyrus</taxon>
    </lineage>
</organism>
<evidence type="ECO:0000256" key="8">
    <source>
        <dbReference type="ARBA" id="ARBA00023264"/>
    </source>
</evidence>
<dbReference type="Proteomes" id="UP001626550">
    <property type="component" value="Unassembled WGS sequence"/>
</dbReference>
<gene>
    <name evidence="13" type="primary">PCYT2_1</name>
    <name evidence="13" type="ORF">Ciccas_009308</name>
</gene>
<evidence type="ECO:0000256" key="3">
    <source>
        <dbReference type="ARBA" id="ARBA00022516"/>
    </source>
</evidence>
<feature type="domain" description="Cytidyltransferase-like" evidence="12">
    <location>
        <begin position="161"/>
        <end position="217"/>
    </location>
</feature>
<dbReference type="InterPro" id="IPR014729">
    <property type="entry name" value="Rossmann-like_a/b/a_fold"/>
</dbReference>
<comment type="similarity">
    <text evidence="2">Belongs to the cytidylyltransferase family.</text>
</comment>
<keyword evidence="4" id="KW-0808">Transferase</keyword>
<evidence type="ECO:0000313" key="14">
    <source>
        <dbReference type="Proteomes" id="UP001626550"/>
    </source>
</evidence>
<dbReference type="InterPro" id="IPR004821">
    <property type="entry name" value="Cyt_trans-like"/>
</dbReference>
<keyword evidence="8" id="KW-1208">Phospholipid metabolism</keyword>
<accession>A0ABD2PXE3</accession>
<comment type="caution">
    <text evidence="13">The sequence shown here is derived from an EMBL/GenBank/DDBJ whole genome shotgun (WGS) entry which is preliminary data.</text>
</comment>
<dbReference type="NCBIfam" id="TIGR00125">
    <property type="entry name" value="cyt_tran_rel"/>
    <property type="match status" value="1"/>
</dbReference>
<keyword evidence="6" id="KW-0443">Lipid metabolism</keyword>
<dbReference type="EMBL" id="JBJKFK010001853">
    <property type="protein sequence ID" value="KAL3312107.1"/>
    <property type="molecule type" value="Genomic_DNA"/>
</dbReference>
<evidence type="ECO:0000256" key="7">
    <source>
        <dbReference type="ARBA" id="ARBA00023209"/>
    </source>
</evidence>
<evidence type="ECO:0000256" key="9">
    <source>
        <dbReference type="ARBA" id="ARBA00024191"/>
    </source>
</evidence>
<dbReference type="Pfam" id="PF01467">
    <property type="entry name" value="CTP_transf_like"/>
    <property type="match status" value="2"/>
</dbReference>
<dbReference type="PANTHER" id="PTHR45780">
    <property type="entry name" value="ETHANOLAMINE-PHOSPHATE CYTIDYLYLTRANSFERASE"/>
    <property type="match status" value="1"/>
</dbReference>
<protein>
    <recommendedName>
        <fullName evidence="10">ethanolamine-phosphate cytidylyltransferase</fullName>
        <ecNumber evidence="10">2.7.7.14</ecNumber>
    </recommendedName>
    <alternativeName>
        <fullName evidence="11">CTP:phosphoethanolamine cytidylyltransferase</fullName>
    </alternativeName>
</protein>
<evidence type="ECO:0000259" key="12">
    <source>
        <dbReference type="Pfam" id="PF01467"/>
    </source>
</evidence>
<sequence length="221" mass="25299">MKWKKCKSVFNEQERYKLVRAIKWVDEVVENVPYETKLETLDKYGCDVCMHGGKISLVPSMPPDDIVFDQHGQDLYAPFKKCDRYREFQRTEGVSTTDILERIISAYLATSKIVRDSISNARIISPYTCGNTKYYLNTMRISQFSGGAVNLEPKPSDKIVYCPGNFDLFHIGHVDFLEQASKLGDYLIVGLYADKVAHFEADKMGTVLRLEERMLSVLACR</sequence>
<keyword evidence="14" id="KW-1185">Reference proteome</keyword>
<keyword evidence="7" id="KW-0594">Phospholipid biosynthesis</keyword>